<evidence type="ECO:0000256" key="8">
    <source>
        <dbReference type="SAM" id="MobiDB-lite"/>
    </source>
</evidence>
<keyword evidence="5" id="KW-0964">Secreted</keyword>
<keyword evidence="7" id="KW-0372">Hormone</keyword>
<dbReference type="GO" id="GO:0031788">
    <property type="term" value="F:motilin receptor binding"/>
    <property type="evidence" value="ECO:0007669"/>
    <property type="project" value="TreeGrafter"/>
</dbReference>
<organism evidence="11 12">
    <name type="scientific">Monodon monoceros</name>
    <name type="common">Narwhal</name>
    <name type="synonym">Ceratodon monodon</name>
    <dbReference type="NCBI Taxonomy" id="40151"/>
    <lineage>
        <taxon>Eukaryota</taxon>
        <taxon>Metazoa</taxon>
        <taxon>Chordata</taxon>
        <taxon>Craniata</taxon>
        <taxon>Vertebrata</taxon>
        <taxon>Euteleostomi</taxon>
        <taxon>Mammalia</taxon>
        <taxon>Eutheria</taxon>
        <taxon>Laurasiatheria</taxon>
        <taxon>Artiodactyla</taxon>
        <taxon>Whippomorpha</taxon>
        <taxon>Cetacea</taxon>
        <taxon>Odontoceti</taxon>
        <taxon>Monodontidae</taxon>
        <taxon>Monodon</taxon>
    </lineage>
</organism>
<feature type="domain" description="Motilin/ghrelin" evidence="10">
    <location>
        <begin position="62"/>
        <end position="89"/>
    </location>
</feature>
<protein>
    <recommendedName>
        <fullName evidence="4">Promotilin</fullName>
    </recommendedName>
</protein>
<evidence type="ECO:0000313" key="12">
    <source>
        <dbReference type="Proteomes" id="UP000308365"/>
    </source>
</evidence>
<evidence type="ECO:0000256" key="3">
    <source>
        <dbReference type="ARBA" id="ARBA00006473"/>
    </source>
</evidence>
<evidence type="ECO:0000259" key="9">
    <source>
        <dbReference type="Pfam" id="PF04643"/>
    </source>
</evidence>
<dbReference type="GO" id="GO:0005179">
    <property type="term" value="F:hormone activity"/>
    <property type="evidence" value="ECO:0007669"/>
    <property type="project" value="UniProtKB-KW"/>
</dbReference>
<dbReference type="InterPro" id="IPR006737">
    <property type="entry name" value="Motilin_assoc"/>
</dbReference>
<dbReference type="Pfam" id="PF04643">
    <property type="entry name" value="Motilin_assoc"/>
    <property type="match status" value="1"/>
</dbReference>
<keyword evidence="6" id="KW-0165">Cleavage on pair of basic residues</keyword>
<proteinExistence type="inferred from homology"/>
<comment type="function">
    <text evidence="1">Plays an important role in the regulation of interdigestive gastrointestinal motility and indirectly causes rhythmic contraction of duodenal and colonic smooth muscle.</text>
</comment>
<gene>
    <name evidence="11" type="ORF">EI555_016534</name>
</gene>
<dbReference type="AlphaFoldDB" id="A0A4U1FI74"/>
<accession>A0A4U1FI74</accession>
<evidence type="ECO:0000256" key="7">
    <source>
        <dbReference type="ARBA" id="ARBA00022702"/>
    </source>
</evidence>
<dbReference type="GO" id="GO:0005576">
    <property type="term" value="C:extracellular region"/>
    <property type="evidence" value="ECO:0007669"/>
    <property type="project" value="UniProtKB-SubCell"/>
</dbReference>
<feature type="region of interest" description="Disordered" evidence="8">
    <location>
        <begin position="76"/>
        <end position="126"/>
    </location>
</feature>
<feature type="compositionally biased region" description="Polar residues" evidence="8">
    <location>
        <begin position="180"/>
        <end position="189"/>
    </location>
</feature>
<feature type="domain" description="Motilin/ghrelin-associated peptide" evidence="9">
    <location>
        <begin position="129"/>
        <end position="164"/>
    </location>
</feature>
<evidence type="ECO:0000259" key="10">
    <source>
        <dbReference type="Pfam" id="PF04644"/>
    </source>
</evidence>
<feature type="region of interest" description="Disordered" evidence="8">
    <location>
        <begin position="162"/>
        <end position="207"/>
    </location>
</feature>
<dbReference type="InterPro" id="IPR006738">
    <property type="entry name" value="Motilin_ghrelin"/>
</dbReference>
<name>A0A4U1FI74_MONMO</name>
<evidence type="ECO:0000256" key="6">
    <source>
        <dbReference type="ARBA" id="ARBA00022685"/>
    </source>
</evidence>
<comment type="subcellular location">
    <subcellularLocation>
        <location evidence="2">Secreted</location>
    </subcellularLocation>
</comment>
<evidence type="ECO:0000256" key="4">
    <source>
        <dbReference type="ARBA" id="ARBA00013909"/>
    </source>
</evidence>
<dbReference type="EMBL" id="RWIC01000115">
    <property type="protein sequence ID" value="TKC49602.1"/>
    <property type="molecule type" value="Genomic_DNA"/>
</dbReference>
<sequence length="207" mass="23100">EKAFQERPDIHSVAGPAHCFHELQESRLPTQSPQRMLSRKAVAFLLVVHAATMLASQTEAYIPIFTYGEVQRRQEKERYEGQKKSLSVQQRSEEVGPLDSAEPSEEEVKEVTKASRQGGNAEKPSRGMLTAPVEIGMRMNSRQLEKYGATLKGLMREVLLSSQNGKRSQGASRFIFLQRSPRTTNDSNPDPSPCTDLFLPSPNATEV</sequence>
<evidence type="ECO:0000256" key="2">
    <source>
        <dbReference type="ARBA" id="ARBA00004613"/>
    </source>
</evidence>
<dbReference type="InterPro" id="IPR015662">
    <property type="entry name" value="Promotilin"/>
</dbReference>
<comment type="similarity">
    <text evidence="3">Belongs to the motilin family.</text>
</comment>
<feature type="non-terminal residue" evidence="11">
    <location>
        <position position="1"/>
    </location>
</feature>
<dbReference type="PANTHER" id="PTHR14156:SF0">
    <property type="entry name" value="PROMOTILIN"/>
    <property type="match status" value="1"/>
</dbReference>
<dbReference type="Pfam" id="PF04644">
    <property type="entry name" value="Motilin_ghrelin"/>
    <property type="match status" value="1"/>
</dbReference>
<dbReference type="Proteomes" id="UP000308365">
    <property type="component" value="Unassembled WGS sequence"/>
</dbReference>
<evidence type="ECO:0000256" key="5">
    <source>
        <dbReference type="ARBA" id="ARBA00022525"/>
    </source>
</evidence>
<dbReference type="PANTHER" id="PTHR14156">
    <property type="entry name" value="MOTILIN"/>
    <property type="match status" value="1"/>
</dbReference>
<comment type="caution">
    <text evidence="11">The sequence shown here is derived from an EMBL/GenBank/DDBJ whole genome shotgun (WGS) entry which is preliminary data.</text>
</comment>
<evidence type="ECO:0000256" key="1">
    <source>
        <dbReference type="ARBA" id="ARBA00002044"/>
    </source>
</evidence>
<reference evidence="12" key="1">
    <citation type="journal article" date="2019" name="IScience">
        <title>Narwhal Genome Reveals Long-Term Low Genetic Diversity despite Current Large Abundance Size.</title>
        <authorList>
            <person name="Westbury M.V."/>
            <person name="Petersen B."/>
            <person name="Garde E."/>
            <person name="Heide-Jorgensen M.P."/>
            <person name="Lorenzen E.D."/>
        </authorList>
    </citation>
    <scope>NUCLEOTIDE SEQUENCE [LARGE SCALE GENOMIC DNA]</scope>
</reference>
<feature type="compositionally biased region" description="Polar residues" evidence="8">
    <location>
        <begin position="162"/>
        <end position="171"/>
    </location>
</feature>
<evidence type="ECO:0000313" key="11">
    <source>
        <dbReference type="EMBL" id="TKC49602.1"/>
    </source>
</evidence>